<dbReference type="AlphaFoldDB" id="A0A6F8XAC7"/>
<dbReference type="PANTHER" id="PTHR48106">
    <property type="entry name" value="QUINONE OXIDOREDUCTASE PIG3-RELATED"/>
    <property type="match status" value="1"/>
</dbReference>
<name>A0A6F8XAC7_9GAMM</name>
<protein>
    <submittedName>
        <fullName evidence="4">NADP-dependent oxidoreductase</fullName>
    </submittedName>
</protein>
<dbReference type="InterPro" id="IPR036291">
    <property type="entry name" value="NAD(P)-bd_dom_sf"/>
</dbReference>
<dbReference type="InterPro" id="IPR013154">
    <property type="entry name" value="ADH-like_N"/>
</dbReference>
<dbReference type="Pfam" id="PF08240">
    <property type="entry name" value="ADH_N"/>
    <property type="match status" value="1"/>
</dbReference>
<dbReference type="PANTHER" id="PTHR48106:SF18">
    <property type="entry name" value="QUINONE OXIDOREDUCTASE PIG3"/>
    <property type="match status" value="1"/>
</dbReference>
<dbReference type="InterPro" id="IPR011032">
    <property type="entry name" value="GroES-like_sf"/>
</dbReference>
<dbReference type="RefSeq" id="WP_023102507.1">
    <property type="nucleotide sequence ID" value="NZ_AP022869.1"/>
</dbReference>
<keyword evidence="1" id="KW-0521">NADP</keyword>
<evidence type="ECO:0000313" key="4">
    <source>
        <dbReference type="EMBL" id="BCB71341.1"/>
    </source>
</evidence>
<organism evidence="4 5">
    <name type="scientific">Vreelandella aquamarina</name>
    <dbReference type="NCBI Taxonomy" id="77097"/>
    <lineage>
        <taxon>Bacteria</taxon>
        <taxon>Pseudomonadati</taxon>
        <taxon>Pseudomonadota</taxon>
        <taxon>Gammaproteobacteria</taxon>
        <taxon>Oceanospirillales</taxon>
        <taxon>Halomonadaceae</taxon>
        <taxon>Vreelandella</taxon>
    </lineage>
</organism>
<evidence type="ECO:0000256" key="1">
    <source>
        <dbReference type="ARBA" id="ARBA00022857"/>
    </source>
</evidence>
<accession>A0A6F8XAC7</accession>
<dbReference type="SUPFAM" id="SSF51735">
    <property type="entry name" value="NAD(P)-binding Rossmann-fold domains"/>
    <property type="match status" value="1"/>
</dbReference>
<evidence type="ECO:0000313" key="5">
    <source>
        <dbReference type="Proteomes" id="UP000501053"/>
    </source>
</evidence>
<dbReference type="InterPro" id="IPR020843">
    <property type="entry name" value="ER"/>
</dbReference>
<dbReference type="Pfam" id="PF00107">
    <property type="entry name" value="ADH_zinc_N"/>
    <property type="match status" value="1"/>
</dbReference>
<dbReference type="SUPFAM" id="SSF50129">
    <property type="entry name" value="GroES-like"/>
    <property type="match status" value="1"/>
</dbReference>
<feature type="domain" description="Enoyl reductase (ER)" evidence="3">
    <location>
        <begin position="10"/>
        <end position="317"/>
    </location>
</feature>
<keyword evidence="5" id="KW-1185">Reference proteome</keyword>
<sequence length="319" mass="32715">MKAAIYEQPGNPSVLHLAEVPDPVAGDDDLLIRVEAISIEGGDLIGRRSSTSSGPSDILGYAAAGEILQVGRSVTGFKVGQKVTGFNFKGSHAELRAVPAATSWLVPDGLDIKVAAAIPSGPGTAAYTLQLGALRSGETVLIQGAAGGVGLAAVQLAARAGARVIGTGTRADTLEELRAYGLSDAIVTTDQPASDQIRALLGGNKVDLLIDNIGGPALVDGLQAVRDGGRAIIVGVFGGRNQPIDAGHLLVHRQTVIGCLLGPVMGEPEVHALIDDLLQQALRGEIKVPIDATFALADAAAAHRRAEERGRIGRVVMVP</sequence>
<dbReference type="Gene3D" id="3.90.180.10">
    <property type="entry name" value="Medium-chain alcohol dehydrogenases, catalytic domain"/>
    <property type="match status" value="1"/>
</dbReference>
<dbReference type="InterPro" id="IPR013149">
    <property type="entry name" value="ADH-like_C"/>
</dbReference>
<gene>
    <name evidence="4" type="ORF">HMEPL2_16920</name>
</gene>
<keyword evidence="2" id="KW-0560">Oxidoreductase</keyword>
<dbReference type="Proteomes" id="UP000501053">
    <property type="component" value="Chromosome"/>
</dbReference>
<evidence type="ECO:0000256" key="2">
    <source>
        <dbReference type="ARBA" id="ARBA00023002"/>
    </source>
</evidence>
<dbReference type="GO" id="GO:0070402">
    <property type="term" value="F:NADPH binding"/>
    <property type="evidence" value="ECO:0007669"/>
    <property type="project" value="TreeGrafter"/>
</dbReference>
<dbReference type="Gene3D" id="3.40.50.720">
    <property type="entry name" value="NAD(P)-binding Rossmann-like Domain"/>
    <property type="match status" value="1"/>
</dbReference>
<dbReference type="GO" id="GO:0016651">
    <property type="term" value="F:oxidoreductase activity, acting on NAD(P)H"/>
    <property type="evidence" value="ECO:0007669"/>
    <property type="project" value="TreeGrafter"/>
</dbReference>
<evidence type="ECO:0000259" key="3">
    <source>
        <dbReference type="SMART" id="SM00829"/>
    </source>
</evidence>
<proteinExistence type="predicted"/>
<reference evidence="4 5" key="1">
    <citation type="submission" date="2020-03" db="EMBL/GenBank/DDBJ databases">
        <title>Complete Genome Sequence of Halomonas meridiana strain Eplume2, isolated from hydrothermal-plume in the north east Pacific Ocean.</title>
        <authorList>
            <person name="Kurihara Y."/>
            <person name="Kawai S."/>
            <person name="Sakai A."/>
            <person name="Galipon J."/>
            <person name="Arakawa K."/>
        </authorList>
    </citation>
    <scope>NUCLEOTIDE SEQUENCE [LARGE SCALE GENOMIC DNA]</scope>
    <source>
        <strain evidence="4 5">Eplume2</strain>
    </source>
</reference>
<dbReference type="SMART" id="SM00829">
    <property type="entry name" value="PKS_ER"/>
    <property type="match status" value="1"/>
</dbReference>
<dbReference type="EMBL" id="AP022869">
    <property type="protein sequence ID" value="BCB71341.1"/>
    <property type="molecule type" value="Genomic_DNA"/>
</dbReference>